<feature type="chain" id="PRO_5045875401" evidence="2">
    <location>
        <begin position="21"/>
        <end position="141"/>
    </location>
</feature>
<evidence type="ECO:0000313" key="3">
    <source>
        <dbReference type="EMBL" id="MBR0667863.1"/>
    </source>
</evidence>
<protein>
    <submittedName>
        <fullName evidence="3">Uncharacterized protein</fullName>
    </submittedName>
</protein>
<dbReference type="EMBL" id="JAAGBB010000042">
    <property type="protein sequence ID" value="MBR0667863.1"/>
    <property type="molecule type" value="Genomic_DNA"/>
</dbReference>
<feature type="signal peptide" evidence="2">
    <location>
        <begin position="1"/>
        <end position="20"/>
    </location>
</feature>
<keyword evidence="4" id="KW-1185">Reference proteome</keyword>
<dbReference type="Proteomes" id="UP001196870">
    <property type="component" value="Unassembled WGS sequence"/>
</dbReference>
<accession>A0ABS5F5K9</accession>
<name>A0ABS5F5K9_9PROT</name>
<feature type="region of interest" description="Disordered" evidence="1">
    <location>
        <begin position="28"/>
        <end position="130"/>
    </location>
</feature>
<reference evidence="4" key="1">
    <citation type="journal article" date="2021" name="Syst. Appl. Microbiol.">
        <title>Roseomonas hellenica sp. nov., isolated from roots of wild-growing Alkanna tinctoria.</title>
        <authorList>
            <person name="Rat A."/>
            <person name="Naranjo H.D."/>
            <person name="Lebbe L."/>
            <person name="Cnockaert M."/>
            <person name="Krigas N."/>
            <person name="Grigoriadou K."/>
            <person name="Maloupa E."/>
            <person name="Willems A."/>
        </authorList>
    </citation>
    <scope>NUCLEOTIDE SEQUENCE [LARGE SCALE GENOMIC DNA]</scope>
    <source>
        <strain evidence="4">LMG 31523</strain>
    </source>
</reference>
<gene>
    <name evidence="3" type="ORF">GXW71_26145</name>
</gene>
<feature type="compositionally biased region" description="Low complexity" evidence="1">
    <location>
        <begin position="28"/>
        <end position="45"/>
    </location>
</feature>
<dbReference type="RefSeq" id="WP_211855640.1">
    <property type="nucleotide sequence ID" value="NZ_JAAGBB010000042.1"/>
</dbReference>
<evidence type="ECO:0000256" key="2">
    <source>
        <dbReference type="SAM" id="SignalP"/>
    </source>
</evidence>
<comment type="caution">
    <text evidence="3">The sequence shown here is derived from an EMBL/GenBank/DDBJ whole genome shotgun (WGS) entry which is preliminary data.</text>
</comment>
<organism evidence="3 4">
    <name type="scientific">Plastoroseomonas hellenica</name>
    <dbReference type="NCBI Taxonomy" id="2687306"/>
    <lineage>
        <taxon>Bacteria</taxon>
        <taxon>Pseudomonadati</taxon>
        <taxon>Pseudomonadota</taxon>
        <taxon>Alphaproteobacteria</taxon>
        <taxon>Acetobacterales</taxon>
        <taxon>Acetobacteraceae</taxon>
        <taxon>Plastoroseomonas</taxon>
    </lineage>
</organism>
<proteinExistence type="predicted"/>
<sequence length="141" mass="14616">MRKIGLLAATALLVTVPAFAQGQYQGQYAPAPQYAPTPQYQAPQYAPAPAPMPQAERVPAPRPGRAPSTYESQRTGESRTGRSPGGPIDVGPRTPQANAAFMGGGAILEGPPGAPAPEPSAITVQPGPDGVVRNYMTIQTR</sequence>
<evidence type="ECO:0000256" key="1">
    <source>
        <dbReference type="SAM" id="MobiDB-lite"/>
    </source>
</evidence>
<evidence type="ECO:0000313" key="4">
    <source>
        <dbReference type="Proteomes" id="UP001196870"/>
    </source>
</evidence>
<keyword evidence="2" id="KW-0732">Signal</keyword>